<feature type="transmembrane region" description="Helical" evidence="7">
    <location>
        <begin position="736"/>
        <end position="754"/>
    </location>
</feature>
<feature type="transmembrane region" description="Helical" evidence="7">
    <location>
        <begin position="559"/>
        <end position="581"/>
    </location>
</feature>
<comment type="similarity">
    <text evidence="2">Belongs to the paxM FAD-dependent monooxygenase family.</text>
</comment>
<keyword evidence="7" id="KW-0472">Membrane</keyword>
<dbReference type="InterPro" id="IPR036188">
    <property type="entry name" value="FAD/NAD-bd_sf"/>
</dbReference>
<evidence type="ECO:0000256" key="5">
    <source>
        <dbReference type="ARBA" id="ARBA00023002"/>
    </source>
</evidence>
<dbReference type="InterPro" id="IPR050562">
    <property type="entry name" value="FAD_mOase_fung"/>
</dbReference>
<keyword evidence="4" id="KW-0274">FAD</keyword>
<dbReference type="PRINTS" id="PR00420">
    <property type="entry name" value="RNGMNOXGNASE"/>
</dbReference>
<dbReference type="Pfam" id="PF01494">
    <property type="entry name" value="FAD_binding_3"/>
    <property type="match status" value="1"/>
</dbReference>
<name>A0A084B4C5_STACB</name>
<evidence type="ECO:0000313" key="10">
    <source>
        <dbReference type="Proteomes" id="UP000028045"/>
    </source>
</evidence>
<sequence length="827" mass="91417">MSVDNFKVIIAGGGIAGLTLAIMLERFDIDYVILEAYSKIAPPVGASVGLFPNGLRILDQLGCYDEIKRRYNLQQKGTTNHRNKHGRRVACLPDEAGQYEVRHGYGLLFFERTSLLEILFDRVKHKEKVLVNKKVHSVDLVSGGVHVKTADGDIYPGSILVGADGVHSAVRKVMTSLGQKLEPGYFTGREEDEVTCNYICDFGIAQNVPNWIAGETNMVQGNGRAAGVVSGPDNVVYWFMTERLPEPKRGADIPKFTAKEEVEFTRKHKDFQVTETVKFGDVIDNRKTSTLTALAEIVHKKWFFRRIIALGDSVHKPNPVGGQGANAAMESCAELINALLDAKKEVGSLNKLTNTDIEKVFRKTQDARHERAHLVVDAAHEVQALMAYENPLLSTIALQVVLPNAGNEFMLSKLGDIFAGGASLRHMPMPNRPREVPFNDELPAKPVATRTSKIVLGAFMAAMSLIALSTTATFQLPLPQFQAPIVSAFFGKDNFFTNYLNSLVSAISQPLVDTYPAARLQLLNFASQLIAPLLVYTIEGYRLGNQGTPLSIPVLFVSALHFVGFGRVAPFHGVLAALATHKMPTGRAIPQEVAQSLIPALIVGYMIPTAMAFMPTPSVAAWQNWIFLSLFAPFLFSLATFWLSSFKRWANQRPLTAEEKEASEFDRYRRLDIPALRTTYRFAFIIQAAVHILTVLYSYTHPELSVVDTFLTLRNPFGASWTTASLVLKAGSLFKYNMATGVLAMVISNLYSVWELRRHGYITTSEALLLAARVAASQVFVGPGATYVSLWEWREDKLITLGPEADKRREAAHNEHLLTKTGLATFD</sequence>
<evidence type="ECO:0000256" key="1">
    <source>
        <dbReference type="ARBA" id="ARBA00001974"/>
    </source>
</evidence>
<keyword evidence="6" id="KW-0503">Monooxygenase</keyword>
<evidence type="ECO:0000313" key="9">
    <source>
        <dbReference type="EMBL" id="KEY72404.1"/>
    </source>
</evidence>
<dbReference type="Gene3D" id="3.50.50.60">
    <property type="entry name" value="FAD/NAD(P)-binding domain"/>
    <property type="match status" value="1"/>
</dbReference>
<dbReference type="PANTHER" id="PTHR47356">
    <property type="entry name" value="FAD-DEPENDENT MONOOXYGENASE ASQG-RELATED"/>
    <property type="match status" value="1"/>
</dbReference>
<dbReference type="EMBL" id="KL648095">
    <property type="protein sequence ID" value="KEY72404.1"/>
    <property type="molecule type" value="Genomic_DNA"/>
</dbReference>
<accession>A0A084B4C5</accession>
<keyword evidence="5" id="KW-0560">Oxidoreductase</keyword>
<organism evidence="9 10">
    <name type="scientific">Stachybotrys chartarum (strain CBS 109288 / IBT 7711)</name>
    <name type="common">Toxic black mold</name>
    <name type="synonym">Stilbospora chartarum</name>
    <dbReference type="NCBI Taxonomy" id="1280523"/>
    <lineage>
        <taxon>Eukaryota</taxon>
        <taxon>Fungi</taxon>
        <taxon>Dikarya</taxon>
        <taxon>Ascomycota</taxon>
        <taxon>Pezizomycotina</taxon>
        <taxon>Sordariomycetes</taxon>
        <taxon>Hypocreomycetidae</taxon>
        <taxon>Hypocreales</taxon>
        <taxon>Stachybotryaceae</taxon>
        <taxon>Stachybotrys</taxon>
    </lineage>
</organism>
<evidence type="ECO:0000259" key="8">
    <source>
        <dbReference type="Pfam" id="PF01494"/>
    </source>
</evidence>
<evidence type="ECO:0000256" key="6">
    <source>
        <dbReference type="ARBA" id="ARBA00023033"/>
    </source>
</evidence>
<feature type="transmembrane region" description="Helical" evidence="7">
    <location>
        <begin position="625"/>
        <end position="643"/>
    </location>
</feature>
<evidence type="ECO:0000256" key="2">
    <source>
        <dbReference type="ARBA" id="ARBA00007992"/>
    </source>
</evidence>
<protein>
    <recommendedName>
        <fullName evidence="8">FAD-binding domain-containing protein</fullName>
    </recommendedName>
</protein>
<dbReference type="InterPro" id="IPR002938">
    <property type="entry name" value="FAD-bd"/>
</dbReference>
<keyword evidence="7" id="KW-0812">Transmembrane</keyword>
<gene>
    <name evidence="9" type="ORF">S7711_01072</name>
</gene>
<dbReference type="AlphaFoldDB" id="A0A084B4C5"/>
<dbReference type="OrthoDB" id="2431938at2759"/>
<feature type="domain" description="FAD-binding" evidence="8">
    <location>
        <begin position="7"/>
        <end position="345"/>
    </location>
</feature>
<keyword evidence="10" id="KW-1185">Reference proteome</keyword>
<feature type="transmembrane region" description="Helical" evidence="7">
    <location>
        <begin position="6"/>
        <end position="24"/>
    </location>
</feature>
<proteinExistence type="inferred from homology"/>
<comment type="cofactor">
    <cofactor evidence="1">
        <name>FAD</name>
        <dbReference type="ChEBI" id="CHEBI:57692"/>
    </cofactor>
</comment>
<evidence type="ECO:0000256" key="4">
    <source>
        <dbReference type="ARBA" id="ARBA00022827"/>
    </source>
</evidence>
<dbReference type="GO" id="GO:0004497">
    <property type="term" value="F:monooxygenase activity"/>
    <property type="evidence" value="ECO:0007669"/>
    <property type="project" value="UniProtKB-KW"/>
</dbReference>
<evidence type="ECO:0000256" key="7">
    <source>
        <dbReference type="SAM" id="Phobius"/>
    </source>
</evidence>
<dbReference type="SUPFAM" id="SSF51905">
    <property type="entry name" value="FAD/NAD(P)-binding domain"/>
    <property type="match status" value="1"/>
</dbReference>
<reference evidence="9 10" key="1">
    <citation type="journal article" date="2014" name="BMC Genomics">
        <title>Comparative genome sequencing reveals chemotype-specific gene clusters in the toxigenic black mold Stachybotrys.</title>
        <authorList>
            <person name="Semeiks J."/>
            <person name="Borek D."/>
            <person name="Otwinowski Z."/>
            <person name="Grishin N.V."/>
        </authorList>
    </citation>
    <scope>NUCLEOTIDE SEQUENCE [LARGE SCALE GENOMIC DNA]</scope>
    <source>
        <strain evidence="10">CBS 109288 / IBT 7711</strain>
    </source>
</reference>
<feature type="transmembrane region" description="Helical" evidence="7">
    <location>
        <begin position="593"/>
        <end position="613"/>
    </location>
</feature>
<dbReference type="Proteomes" id="UP000028045">
    <property type="component" value="Unassembled WGS sequence"/>
</dbReference>
<keyword evidence="7" id="KW-1133">Transmembrane helix</keyword>
<keyword evidence="3" id="KW-0285">Flavoprotein</keyword>
<feature type="transmembrane region" description="Helical" evidence="7">
    <location>
        <begin position="679"/>
        <end position="699"/>
    </location>
</feature>
<evidence type="ECO:0000256" key="3">
    <source>
        <dbReference type="ARBA" id="ARBA00022630"/>
    </source>
</evidence>
<dbReference type="PANTHER" id="PTHR47356:SF2">
    <property type="entry name" value="FAD-BINDING DOMAIN-CONTAINING PROTEIN-RELATED"/>
    <property type="match status" value="1"/>
</dbReference>
<dbReference type="GO" id="GO:0071949">
    <property type="term" value="F:FAD binding"/>
    <property type="evidence" value="ECO:0007669"/>
    <property type="project" value="InterPro"/>
</dbReference>
<dbReference type="HOGENOM" id="CLU_009665_12_0_1"/>